<comment type="caution">
    <text evidence="1">The sequence shown here is derived from an EMBL/GenBank/DDBJ whole genome shotgun (WGS) entry which is preliminary data.</text>
</comment>
<name>A0ACC2H1X7_DALPE</name>
<evidence type="ECO:0000313" key="1">
    <source>
        <dbReference type="EMBL" id="KAJ8009847.1"/>
    </source>
</evidence>
<dbReference type="Proteomes" id="UP001157502">
    <property type="component" value="Chromosome 6"/>
</dbReference>
<proteinExistence type="predicted"/>
<sequence>MSFSQKEYIFSQTMTRASQPHQPAMFKIDLRELIPFSDCSTLFIIDTMSVTAYKQGSSEKVPVKFTVLNETQKRVLTSDPCTFSSNWQVDINGGSCKMKIAGTDTVPFRRTLSVYDDENRQALVNVLAFMMSNSLWVSDRARGAFGVLVDSARGEFEFTCDLCTEIGVACVMKGPTGLPSFSFPQCVDSYACVPCQQPCAAEDYEALRNLLALLRSASLDNLDILNLVTREMAKSRSFQELDCVSFPPRNRYKGDIVLPYAVMKYMTSLYQTMSEYADNIAIVDEKTPHVRVLIESPSENIGEITGHVSLTVIYGSTLAAIYSTMDRAPGLVEECEEQPQKRLLDSGVDITQLSNDVLIKRTRLNFGWTNPMSLRDWYNFYYD</sequence>
<reference evidence="1" key="1">
    <citation type="submission" date="2021-05" db="EMBL/GenBank/DDBJ databases">
        <authorList>
            <person name="Pan Q."/>
            <person name="Jouanno E."/>
            <person name="Zahm M."/>
            <person name="Klopp C."/>
            <person name="Cabau C."/>
            <person name="Louis A."/>
            <person name="Berthelot C."/>
            <person name="Parey E."/>
            <person name="Roest Crollius H."/>
            <person name="Montfort J."/>
            <person name="Robinson-Rechavi M."/>
            <person name="Bouchez O."/>
            <person name="Lampietro C."/>
            <person name="Lopez Roques C."/>
            <person name="Donnadieu C."/>
            <person name="Postlethwait J."/>
            <person name="Bobe J."/>
            <person name="Dillon D."/>
            <person name="Chandos A."/>
            <person name="von Hippel F."/>
            <person name="Guiguen Y."/>
        </authorList>
    </citation>
    <scope>NUCLEOTIDE SEQUENCE</scope>
    <source>
        <strain evidence="1">YG-Jan2019</strain>
    </source>
</reference>
<organism evidence="1 2">
    <name type="scientific">Dallia pectoralis</name>
    <name type="common">Alaska blackfish</name>
    <dbReference type="NCBI Taxonomy" id="75939"/>
    <lineage>
        <taxon>Eukaryota</taxon>
        <taxon>Metazoa</taxon>
        <taxon>Chordata</taxon>
        <taxon>Craniata</taxon>
        <taxon>Vertebrata</taxon>
        <taxon>Euteleostomi</taxon>
        <taxon>Actinopterygii</taxon>
        <taxon>Neopterygii</taxon>
        <taxon>Teleostei</taxon>
        <taxon>Protacanthopterygii</taxon>
        <taxon>Esociformes</taxon>
        <taxon>Umbridae</taxon>
        <taxon>Dallia</taxon>
    </lineage>
</organism>
<accession>A0ACC2H1X7</accession>
<gene>
    <name evidence="1" type="ORF">DPEC_G00068440</name>
</gene>
<dbReference type="EMBL" id="CM055733">
    <property type="protein sequence ID" value="KAJ8009847.1"/>
    <property type="molecule type" value="Genomic_DNA"/>
</dbReference>
<keyword evidence="2" id="KW-1185">Reference proteome</keyword>
<protein>
    <submittedName>
        <fullName evidence="1">Uncharacterized protein</fullName>
    </submittedName>
</protein>
<evidence type="ECO:0000313" key="2">
    <source>
        <dbReference type="Proteomes" id="UP001157502"/>
    </source>
</evidence>